<reference evidence="1 2" key="1">
    <citation type="journal article" date="2018" name="Sci. Rep.">
        <title>Genomic signatures of local adaptation to the degree of environmental predictability in rotifers.</title>
        <authorList>
            <person name="Franch-Gras L."/>
            <person name="Hahn C."/>
            <person name="Garcia-Roger E.M."/>
            <person name="Carmona M.J."/>
            <person name="Serra M."/>
            <person name="Gomez A."/>
        </authorList>
    </citation>
    <scope>NUCLEOTIDE SEQUENCE [LARGE SCALE GENOMIC DNA]</scope>
    <source>
        <strain evidence="1">HYR1</strain>
    </source>
</reference>
<sequence>MTTESCESVLLNPTDDTLNDAEPMQHKQILKEPVTRKKRGKAIVYELYSCFNNFSLAKKLGQIKGDTFLLTKRLH</sequence>
<dbReference type="AlphaFoldDB" id="A0A3M7PSH7"/>
<proteinExistence type="predicted"/>
<comment type="caution">
    <text evidence="1">The sequence shown here is derived from an EMBL/GenBank/DDBJ whole genome shotgun (WGS) entry which is preliminary data.</text>
</comment>
<evidence type="ECO:0000313" key="1">
    <source>
        <dbReference type="EMBL" id="RNA02076.1"/>
    </source>
</evidence>
<dbReference type="EMBL" id="REGN01009058">
    <property type="protein sequence ID" value="RNA02076.1"/>
    <property type="molecule type" value="Genomic_DNA"/>
</dbReference>
<organism evidence="1 2">
    <name type="scientific">Brachionus plicatilis</name>
    <name type="common">Marine rotifer</name>
    <name type="synonym">Brachionus muelleri</name>
    <dbReference type="NCBI Taxonomy" id="10195"/>
    <lineage>
        <taxon>Eukaryota</taxon>
        <taxon>Metazoa</taxon>
        <taxon>Spiralia</taxon>
        <taxon>Gnathifera</taxon>
        <taxon>Rotifera</taxon>
        <taxon>Eurotatoria</taxon>
        <taxon>Monogononta</taxon>
        <taxon>Pseudotrocha</taxon>
        <taxon>Ploima</taxon>
        <taxon>Brachionidae</taxon>
        <taxon>Brachionus</taxon>
    </lineage>
</organism>
<name>A0A3M7PSH7_BRAPC</name>
<keyword evidence="2" id="KW-1185">Reference proteome</keyword>
<accession>A0A3M7PSH7</accession>
<evidence type="ECO:0000313" key="2">
    <source>
        <dbReference type="Proteomes" id="UP000276133"/>
    </source>
</evidence>
<dbReference type="Proteomes" id="UP000276133">
    <property type="component" value="Unassembled WGS sequence"/>
</dbReference>
<gene>
    <name evidence="1" type="ORF">BpHYR1_041786</name>
</gene>
<protein>
    <submittedName>
        <fullName evidence="1">Uncharacterized protein</fullName>
    </submittedName>
</protein>